<evidence type="ECO:0000313" key="2">
    <source>
        <dbReference type="EMBL" id="MED6255667.1"/>
    </source>
</evidence>
<sequence length="105" mass="12202">MRFILKVPEKLISAIHVVPMAGSQHQEEAQQIYFHKWSITANALMLCLIFIKETLLETVLGLFLLLQTQRWKREGKNTKHDSEIGGAKRKKEKKEKRMEDGVRGE</sequence>
<feature type="compositionally biased region" description="Basic and acidic residues" evidence="1">
    <location>
        <begin position="73"/>
        <end position="83"/>
    </location>
</feature>
<gene>
    <name evidence="2" type="ORF">ATANTOWER_013050</name>
</gene>
<reference evidence="2 3" key="1">
    <citation type="submission" date="2021-07" db="EMBL/GenBank/DDBJ databases">
        <authorList>
            <person name="Palmer J.M."/>
        </authorList>
    </citation>
    <scope>NUCLEOTIDE SEQUENCE [LARGE SCALE GENOMIC DNA]</scope>
    <source>
        <strain evidence="2 3">AT_MEX2019</strain>
        <tissue evidence="2">Muscle</tissue>
    </source>
</reference>
<evidence type="ECO:0000256" key="1">
    <source>
        <dbReference type="SAM" id="MobiDB-lite"/>
    </source>
</evidence>
<evidence type="ECO:0000313" key="3">
    <source>
        <dbReference type="Proteomes" id="UP001345963"/>
    </source>
</evidence>
<keyword evidence="3" id="KW-1185">Reference proteome</keyword>
<dbReference type="Proteomes" id="UP001345963">
    <property type="component" value="Unassembled WGS sequence"/>
</dbReference>
<accession>A0ABU7BYX5</accession>
<feature type="compositionally biased region" description="Basic and acidic residues" evidence="1">
    <location>
        <begin position="95"/>
        <end position="105"/>
    </location>
</feature>
<organism evidence="2 3">
    <name type="scientific">Ataeniobius toweri</name>
    <dbReference type="NCBI Taxonomy" id="208326"/>
    <lineage>
        <taxon>Eukaryota</taxon>
        <taxon>Metazoa</taxon>
        <taxon>Chordata</taxon>
        <taxon>Craniata</taxon>
        <taxon>Vertebrata</taxon>
        <taxon>Euteleostomi</taxon>
        <taxon>Actinopterygii</taxon>
        <taxon>Neopterygii</taxon>
        <taxon>Teleostei</taxon>
        <taxon>Neoteleostei</taxon>
        <taxon>Acanthomorphata</taxon>
        <taxon>Ovalentaria</taxon>
        <taxon>Atherinomorphae</taxon>
        <taxon>Cyprinodontiformes</taxon>
        <taxon>Goodeidae</taxon>
        <taxon>Ataeniobius</taxon>
    </lineage>
</organism>
<proteinExistence type="predicted"/>
<protein>
    <submittedName>
        <fullName evidence="2">Uncharacterized protein</fullName>
    </submittedName>
</protein>
<feature type="region of interest" description="Disordered" evidence="1">
    <location>
        <begin position="73"/>
        <end position="105"/>
    </location>
</feature>
<comment type="caution">
    <text evidence="2">The sequence shown here is derived from an EMBL/GenBank/DDBJ whole genome shotgun (WGS) entry which is preliminary data.</text>
</comment>
<name>A0ABU7BYX5_9TELE</name>
<dbReference type="EMBL" id="JAHUTI010071594">
    <property type="protein sequence ID" value="MED6255667.1"/>
    <property type="molecule type" value="Genomic_DNA"/>
</dbReference>